<keyword evidence="1" id="KW-0812">Transmembrane</keyword>
<dbReference type="Gene3D" id="1.20.1250.20">
    <property type="entry name" value="MFS general substrate transporter like domains"/>
    <property type="match status" value="1"/>
</dbReference>
<keyword evidence="2" id="KW-1185">Reference proteome</keyword>
<dbReference type="WBParaSite" id="jg881">
    <property type="protein sequence ID" value="jg881"/>
    <property type="gene ID" value="jg881"/>
</dbReference>
<evidence type="ECO:0000256" key="1">
    <source>
        <dbReference type="SAM" id="Phobius"/>
    </source>
</evidence>
<proteinExistence type="predicted"/>
<protein>
    <submittedName>
        <fullName evidence="3">Gustatory receptor</fullName>
    </submittedName>
</protein>
<keyword evidence="1" id="KW-0472">Membrane</keyword>
<evidence type="ECO:0000313" key="2">
    <source>
        <dbReference type="Proteomes" id="UP000887574"/>
    </source>
</evidence>
<feature type="transmembrane region" description="Helical" evidence="1">
    <location>
        <begin position="324"/>
        <end position="345"/>
    </location>
</feature>
<keyword evidence="1" id="KW-1133">Transmembrane helix</keyword>
<feature type="transmembrane region" description="Helical" evidence="1">
    <location>
        <begin position="422"/>
        <end position="444"/>
    </location>
</feature>
<feature type="transmembrane region" description="Helical" evidence="1">
    <location>
        <begin position="215"/>
        <end position="232"/>
    </location>
</feature>
<feature type="transmembrane region" description="Helical" evidence="1">
    <location>
        <begin position="301"/>
        <end position="317"/>
    </location>
</feature>
<evidence type="ECO:0000313" key="3">
    <source>
        <dbReference type="WBParaSite" id="jg881"/>
    </source>
</evidence>
<feature type="transmembrane region" description="Helical" evidence="1">
    <location>
        <begin position="75"/>
        <end position="96"/>
    </location>
</feature>
<dbReference type="Proteomes" id="UP000887574">
    <property type="component" value="Unplaced"/>
</dbReference>
<feature type="transmembrane region" description="Helical" evidence="1">
    <location>
        <begin position="105"/>
        <end position="124"/>
    </location>
</feature>
<accession>A0A915EQS6</accession>
<feature type="transmembrane region" description="Helical" evidence="1">
    <location>
        <begin position="276"/>
        <end position="295"/>
    </location>
</feature>
<feature type="transmembrane region" description="Helical" evidence="1">
    <location>
        <begin position="244"/>
        <end position="264"/>
    </location>
</feature>
<name>A0A915EQS6_9BILA</name>
<organism evidence="2 3">
    <name type="scientific">Ditylenchus dipsaci</name>
    <dbReference type="NCBI Taxonomy" id="166011"/>
    <lineage>
        <taxon>Eukaryota</taxon>
        <taxon>Metazoa</taxon>
        <taxon>Ecdysozoa</taxon>
        <taxon>Nematoda</taxon>
        <taxon>Chromadorea</taxon>
        <taxon>Rhabditida</taxon>
        <taxon>Tylenchina</taxon>
        <taxon>Tylenchomorpha</taxon>
        <taxon>Sphaerularioidea</taxon>
        <taxon>Anguinidae</taxon>
        <taxon>Anguininae</taxon>
        <taxon>Ditylenchus</taxon>
    </lineage>
</organism>
<reference evidence="3" key="1">
    <citation type="submission" date="2022-11" db="UniProtKB">
        <authorList>
            <consortium name="WormBaseParasite"/>
        </authorList>
    </citation>
    <scope>IDENTIFICATION</scope>
</reference>
<dbReference type="InterPro" id="IPR036259">
    <property type="entry name" value="MFS_trans_sf"/>
</dbReference>
<dbReference type="AlphaFoldDB" id="A0A915EQS6"/>
<sequence length="470" mass="54048">MILDAKKGAVNTILYDEQLVEIPVFHHCFYQSFSLDALMFHSGVVSTMAPLRSRSLIVTALTAIEYNWVCGPTAYLASLFAQLQFLWTEACFYYWIDYWNFKFDIIRFCNTMAVVFTYTSELLLPEQRMPMRAFFNWELLDLCLQYLPALLLVILVFPESPTFLHSVGKLEQMRANEKRIAWIGGVKYQEMEYECVVEQQSFFTLLKNKSLCQRVLVLWTMWFTAAICAYATDLNSSTISGNLFLNQAFFAIILIISKFFLIPFDAFSFSRRNLHQYSQLAAIICFVLLTCLLLIDKQGLVILIVNTLGMVFIQYTWDAGRNRGVLAPTLAFLNTFWAPSVYLTVTIHTLQMSVDKEILEIQNVIKSVQKTIVKLSKEVSNISGRIDTPLDEFNEAVHNVSMDVNQISKAVSHVINKFPQQYTYIGALLAVNILMWILIIFLIYKIVGTVKRYYTRSPGNYYHAVKTTSS</sequence>